<accession>A0A1Y5SJC4</accession>
<dbReference type="Pfam" id="PF12599">
    <property type="entry name" value="DUF3768"/>
    <property type="match status" value="1"/>
</dbReference>
<protein>
    <recommendedName>
        <fullName evidence="3">DUF3768 domain-containing protein</fullName>
    </recommendedName>
</protein>
<keyword evidence="2" id="KW-1185">Reference proteome</keyword>
<dbReference type="AlphaFoldDB" id="A0A1Y5SJC4"/>
<dbReference type="Proteomes" id="UP000193623">
    <property type="component" value="Unassembled WGS sequence"/>
</dbReference>
<dbReference type="EMBL" id="FWFT01000003">
    <property type="protein sequence ID" value="SLN41775.1"/>
    <property type="molecule type" value="Genomic_DNA"/>
</dbReference>
<evidence type="ECO:0000313" key="1">
    <source>
        <dbReference type="EMBL" id="SLN41775.1"/>
    </source>
</evidence>
<dbReference type="RefSeq" id="WP_085864532.1">
    <property type="nucleotide sequence ID" value="NZ_FWFT01000003.1"/>
</dbReference>
<proteinExistence type="predicted"/>
<dbReference type="OrthoDB" id="1495368at2"/>
<sequence>MASPTSQRIAELNDKFRRCDPSVPGMRFLTAGIIELLKRNKVDGDEIVQIVSEFNVFTEDNDPHGEHDFGTFEYLGETCFWKIDAYDNDYSMGSDDPTDLSRTKRVLTVMLAGEW</sequence>
<dbReference type="InterPro" id="IPR022243">
    <property type="entry name" value="DUF3768"/>
</dbReference>
<gene>
    <name evidence="1" type="ORF">PSJ8397_02112</name>
</gene>
<evidence type="ECO:0000313" key="2">
    <source>
        <dbReference type="Proteomes" id="UP000193623"/>
    </source>
</evidence>
<reference evidence="1 2" key="1">
    <citation type="submission" date="2017-03" db="EMBL/GenBank/DDBJ databases">
        <authorList>
            <person name="Afonso C.L."/>
            <person name="Miller P.J."/>
            <person name="Scott M.A."/>
            <person name="Spackman E."/>
            <person name="Goraichik I."/>
            <person name="Dimitrov K.M."/>
            <person name="Suarez D.L."/>
            <person name="Swayne D.E."/>
        </authorList>
    </citation>
    <scope>NUCLEOTIDE SEQUENCE [LARGE SCALE GENOMIC DNA]</scope>
    <source>
        <strain evidence="1 2">CECT 8397</strain>
    </source>
</reference>
<evidence type="ECO:0008006" key="3">
    <source>
        <dbReference type="Google" id="ProtNLM"/>
    </source>
</evidence>
<organism evidence="1 2">
    <name type="scientific">Pseudooctadecabacter jejudonensis</name>
    <dbReference type="NCBI Taxonomy" id="1391910"/>
    <lineage>
        <taxon>Bacteria</taxon>
        <taxon>Pseudomonadati</taxon>
        <taxon>Pseudomonadota</taxon>
        <taxon>Alphaproteobacteria</taxon>
        <taxon>Rhodobacterales</taxon>
        <taxon>Paracoccaceae</taxon>
        <taxon>Pseudooctadecabacter</taxon>
    </lineage>
</organism>
<name>A0A1Y5SJC4_9RHOB</name>